<dbReference type="Proteomes" id="UP000823399">
    <property type="component" value="Unassembled WGS sequence"/>
</dbReference>
<dbReference type="OrthoDB" id="3245051at2759"/>
<keyword evidence="3" id="KW-1185">Reference proteome</keyword>
<dbReference type="InterPro" id="IPR041078">
    <property type="entry name" value="Plavaka"/>
</dbReference>
<organism evidence="2 3">
    <name type="scientific">Suillus discolor</name>
    <dbReference type="NCBI Taxonomy" id="1912936"/>
    <lineage>
        <taxon>Eukaryota</taxon>
        <taxon>Fungi</taxon>
        <taxon>Dikarya</taxon>
        <taxon>Basidiomycota</taxon>
        <taxon>Agaricomycotina</taxon>
        <taxon>Agaricomycetes</taxon>
        <taxon>Agaricomycetidae</taxon>
        <taxon>Boletales</taxon>
        <taxon>Suillineae</taxon>
        <taxon>Suillaceae</taxon>
        <taxon>Suillus</taxon>
    </lineage>
</organism>
<feature type="compositionally biased region" description="Acidic residues" evidence="1">
    <location>
        <begin position="49"/>
        <end position="68"/>
    </location>
</feature>
<dbReference type="EMBL" id="JABBWM010000025">
    <property type="protein sequence ID" value="KAG2109017.1"/>
    <property type="molecule type" value="Genomic_DNA"/>
</dbReference>
<name>A0A9P7JUH3_9AGAM</name>
<evidence type="ECO:0000313" key="3">
    <source>
        <dbReference type="Proteomes" id="UP000823399"/>
    </source>
</evidence>
<evidence type="ECO:0000313" key="2">
    <source>
        <dbReference type="EMBL" id="KAG2109017.1"/>
    </source>
</evidence>
<dbReference type="RefSeq" id="XP_041293260.1">
    <property type="nucleotide sequence ID" value="XM_041440498.1"/>
</dbReference>
<gene>
    <name evidence="2" type="ORF">F5147DRAFT_760831</name>
</gene>
<sequence>MSASCPACGQDNLTVTGLSHHLSKSRNPDCRALYNYSRSQIHANTSEPQLDDELEWPDDDGGYDMEEFEWARKGSGHGSDADEGADDGWEDEANNEPEWEPPVDQQHDHDDMDAMDDLAADEATGQEQHHGHQEIQERAQGQHGCVIVPYPDSRAGQPISNNHTANVAYGAHLSNANQENTYHPFASKMDWEVARWAKLRGLSSTALSDLLAIEGVSERLSLSFRNANELNAIVDHELPTGRPKFKREQIIVAGEAFDVYYRDVIECVKSLYSDPDFARYLAFVPERHYADEDETVRLFHDMHTGKWWWDTQKKLDQHSPGGTIIPIIISSDKTQVTLFRNKSAYPVYLTIGNIPKEIRRKPSRGAHILLAYLPCTRLDHISNKASRRRTLANLYHACMSRVLAPLKSVGLDGITMASGDGTLRRCHLLFASFVGDYPEQLLATGIKLREVLDALATLDEGSMSFVRACSAAGIKPIIHPFWEDLPFANVFRAITPDVLHQLYQGLVKHLLGWLKAACGAAEIDARCRRLPPNHHIRLFTKGITGLSRISGTEHSQICRFLLGIVIGICLPNNLNANRLLRAVHGLLDFLYLAQYPCHSSETLQLLDDALSLFHENKDIFVDLGIRDNFNLLKLHATRHYSYMIMMLGTTDNYNTEYTERLHIDYAKDAYRATNHKDEFAQMTRWLERKEKILRHDKYVIWRLAGDVESEPHHSRPPDMTFRRLQTMPKHPTAKAVTIDRLVDDYGATFFREALARYITQLRHAEDPNPLHERALEILARDIHFPFRTLPVFHKIKWVSVDARGHGDATVTLDSVHARPQRRSGSGLLPRRSDTVLVNLGANTEAVSAGIEALRVGQVRVVFSLPSKSLPLLFPPTVQVPSHLAYIEWFSPFALAPDQHHGLYKVSRSFLGGAKVASIVPLSKIVRSAHLLPNFSAVVPREWSSDTVLDDCDTFWLNSYLDRFTYCIFK</sequence>
<reference evidence="2" key="1">
    <citation type="journal article" date="2020" name="New Phytol.">
        <title>Comparative genomics reveals dynamic genome evolution in host specialist ectomycorrhizal fungi.</title>
        <authorList>
            <person name="Lofgren L.A."/>
            <person name="Nguyen N.H."/>
            <person name="Vilgalys R."/>
            <person name="Ruytinx J."/>
            <person name="Liao H.L."/>
            <person name="Branco S."/>
            <person name="Kuo A."/>
            <person name="LaButti K."/>
            <person name="Lipzen A."/>
            <person name="Andreopoulos W."/>
            <person name="Pangilinan J."/>
            <person name="Riley R."/>
            <person name="Hundley H."/>
            <person name="Na H."/>
            <person name="Barry K."/>
            <person name="Grigoriev I.V."/>
            <person name="Stajich J.E."/>
            <person name="Kennedy P.G."/>
        </authorList>
    </citation>
    <scope>NUCLEOTIDE SEQUENCE</scope>
    <source>
        <strain evidence="2">FC423</strain>
    </source>
</reference>
<feature type="region of interest" description="Disordered" evidence="1">
    <location>
        <begin position="43"/>
        <end position="110"/>
    </location>
</feature>
<comment type="caution">
    <text evidence="2">The sequence shown here is derived from an EMBL/GenBank/DDBJ whole genome shotgun (WGS) entry which is preliminary data.</text>
</comment>
<feature type="compositionally biased region" description="Acidic residues" evidence="1">
    <location>
        <begin position="81"/>
        <end position="101"/>
    </location>
</feature>
<evidence type="ECO:0000256" key="1">
    <source>
        <dbReference type="SAM" id="MobiDB-lite"/>
    </source>
</evidence>
<dbReference type="GeneID" id="64702757"/>
<protein>
    <submittedName>
        <fullName evidence="2">Uncharacterized protein</fullName>
    </submittedName>
</protein>
<dbReference type="Pfam" id="PF18759">
    <property type="entry name" value="Plavaka"/>
    <property type="match status" value="1"/>
</dbReference>
<dbReference type="AlphaFoldDB" id="A0A9P7JUH3"/>
<accession>A0A9P7JUH3</accession>
<proteinExistence type="predicted"/>